<dbReference type="InterPro" id="IPR020084">
    <property type="entry name" value="NUDIX_hydrolase_CS"/>
</dbReference>
<name>A0A2T0XPV3_9BACT</name>
<dbReference type="CDD" id="cd04670">
    <property type="entry name" value="NUDIX_ASFGF2_Nudt6"/>
    <property type="match status" value="1"/>
</dbReference>
<dbReference type="GO" id="GO:0051287">
    <property type="term" value="F:NAD binding"/>
    <property type="evidence" value="ECO:0007669"/>
    <property type="project" value="TreeGrafter"/>
</dbReference>
<protein>
    <submittedName>
        <fullName evidence="4">ADP-ribose pyrophosphatase YjhB (NUDIX family)</fullName>
    </submittedName>
</protein>
<dbReference type="InterPro" id="IPR015797">
    <property type="entry name" value="NUDIX_hydrolase-like_dom_sf"/>
</dbReference>
<dbReference type="AlphaFoldDB" id="A0A2T0XPV3"/>
<gene>
    <name evidence="4" type="ORF">DFO77_11949</name>
</gene>
<reference evidence="4 5" key="1">
    <citation type="submission" date="2018-07" db="EMBL/GenBank/DDBJ databases">
        <title>Freshwater and sediment microbial communities from various areas in North America, analyzing microbe dynamics in response to fracking.</title>
        <authorList>
            <person name="Lamendella R."/>
        </authorList>
    </citation>
    <scope>NUCLEOTIDE SEQUENCE [LARGE SCALE GENOMIC DNA]</scope>
    <source>
        <strain evidence="4 5">160A</strain>
    </source>
</reference>
<dbReference type="PROSITE" id="PS00893">
    <property type="entry name" value="NUDIX_BOX"/>
    <property type="match status" value="1"/>
</dbReference>
<dbReference type="GO" id="GO:0047631">
    <property type="term" value="F:ADP-ribose diphosphatase activity"/>
    <property type="evidence" value="ECO:0007669"/>
    <property type="project" value="TreeGrafter"/>
</dbReference>
<proteinExistence type="inferred from homology"/>
<keyword evidence="5" id="KW-1185">Reference proteome</keyword>
<dbReference type="InterPro" id="IPR000086">
    <property type="entry name" value="NUDIX_hydrolase_dom"/>
</dbReference>
<evidence type="ECO:0000313" key="4">
    <source>
        <dbReference type="EMBL" id="RCW31083.1"/>
    </source>
</evidence>
<dbReference type="GO" id="GO:0035529">
    <property type="term" value="F:NADH pyrophosphatase activity"/>
    <property type="evidence" value="ECO:0007669"/>
    <property type="project" value="TreeGrafter"/>
</dbReference>
<dbReference type="EMBL" id="QPIZ01000019">
    <property type="protein sequence ID" value="RCW31083.1"/>
    <property type="molecule type" value="Genomic_DNA"/>
</dbReference>
<dbReference type="Gene3D" id="3.90.79.10">
    <property type="entry name" value="Nucleoside Triphosphate Pyrophosphohydrolase"/>
    <property type="match status" value="1"/>
</dbReference>
<organism evidence="4 5">
    <name type="scientific">Marinilabilia salmonicolor</name>
    <dbReference type="NCBI Taxonomy" id="989"/>
    <lineage>
        <taxon>Bacteria</taxon>
        <taxon>Pseudomonadati</taxon>
        <taxon>Bacteroidota</taxon>
        <taxon>Bacteroidia</taxon>
        <taxon>Marinilabiliales</taxon>
        <taxon>Marinilabiliaceae</taxon>
        <taxon>Marinilabilia</taxon>
    </lineage>
</organism>
<dbReference type="InterPro" id="IPR040618">
    <property type="entry name" value="Pre-Nudix"/>
</dbReference>
<dbReference type="Gene3D" id="3.40.630.30">
    <property type="match status" value="1"/>
</dbReference>
<evidence type="ECO:0000313" key="5">
    <source>
        <dbReference type="Proteomes" id="UP000252733"/>
    </source>
</evidence>
<evidence type="ECO:0000256" key="1">
    <source>
        <dbReference type="ARBA" id="ARBA00022801"/>
    </source>
</evidence>
<comment type="similarity">
    <text evidence="2">Belongs to the Nudix hydrolase family.</text>
</comment>
<feature type="domain" description="Nudix hydrolase" evidence="3">
    <location>
        <begin position="90"/>
        <end position="217"/>
    </location>
</feature>
<dbReference type="PROSITE" id="PS51462">
    <property type="entry name" value="NUDIX"/>
    <property type="match status" value="1"/>
</dbReference>
<dbReference type="Pfam" id="PF18290">
    <property type="entry name" value="Nudix_hydro"/>
    <property type="match status" value="1"/>
</dbReference>
<dbReference type="InterPro" id="IPR003293">
    <property type="entry name" value="Nudix_hydrolase6-like"/>
</dbReference>
<dbReference type="InterPro" id="IPR020476">
    <property type="entry name" value="Nudix_hydrolase"/>
</dbReference>
<dbReference type="Pfam" id="PF00293">
    <property type="entry name" value="NUDIX"/>
    <property type="match status" value="1"/>
</dbReference>
<dbReference type="PRINTS" id="PR00502">
    <property type="entry name" value="NUDIXFAMILY"/>
</dbReference>
<evidence type="ECO:0000259" key="3">
    <source>
        <dbReference type="PROSITE" id="PS51462"/>
    </source>
</evidence>
<dbReference type="SUPFAM" id="SSF55811">
    <property type="entry name" value="Nudix"/>
    <property type="match status" value="1"/>
</dbReference>
<dbReference type="PANTHER" id="PTHR13994:SF13">
    <property type="entry name" value="FI03680P"/>
    <property type="match status" value="1"/>
</dbReference>
<dbReference type="Proteomes" id="UP000252733">
    <property type="component" value="Unassembled WGS sequence"/>
</dbReference>
<comment type="caution">
    <text evidence="4">The sequence shown here is derived from an EMBL/GenBank/DDBJ whole genome shotgun (WGS) entry which is preliminary data.</text>
</comment>
<dbReference type="RefSeq" id="WP_181256390.1">
    <property type="nucleotide sequence ID" value="NZ_PVTS01000004.1"/>
</dbReference>
<sequence>MLKTRNDRYDGVIVDNQTLPVNSDAFKREIKQLIESSGNKKIIWISIPPHQADFIPILIKLGFEFHHCDDQNLMLLKRMKPDVVVPTTKNYIVGVGAIVVCDGELLVIKDRFYPGYKLPGGHIERGESIKEALRREVFEETGVHIEFESIVNLGHFQNGQFGESNLYIVCTARAKSKEISVMDASEIAEAKWISPEEFLGSEEVNTYNKSVVEAAINNGELKLTEQKIELRVASGEVFF</sequence>
<keyword evidence="1 2" id="KW-0378">Hydrolase</keyword>
<dbReference type="PANTHER" id="PTHR13994">
    <property type="entry name" value="NUDIX HYDROLASE RELATED"/>
    <property type="match status" value="1"/>
</dbReference>
<accession>A0A2T0XPV3</accession>
<evidence type="ECO:0000256" key="2">
    <source>
        <dbReference type="RuleBase" id="RU003476"/>
    </source>
</evidence>